<accession>K7WXB9</accession>
<reference evidence="2" key="3">
    <citation type="journal article" date="2018" name="Aquaculture">
        <title>Complete genome sequence of a white spot syndrome virus associated with a disease incursion in Australia.</title>
        <authorList>
            <person name="Oakey J."/>
            <person name="Smith C.S."/>
        </authorList>
    </citation>
    <scope>NUCLEOTIDE SEQUENCE [LARGE SCALE GENOMIC DNA]</scope>
    <source>
        <strain evidence="2">WSSV-AU</strain>
    </source>
</reference>
<reference evidence="3" key="2">
    <citation type="submission" date="2012-08" db="EMBL/GenBank/DDBJ databases">
        <authorList>
            <person name="Choi T.-J."/>
        </authorList>
    </citation>
    <scope>NUCLEOTIDE SEQUENCE [LARGE SCALE GENOMIC DNA]</scope>
    <source>
        <strain evidence="3">K-LV1</strain>
    </source>
</reference>
<organism evidence="1 3">
    <name type="scientific">White spot syndrome virus</name>
    <dbReference type="NCBI Taxonomy" id="342409"/>
    <lineage>
        <taxon>Viruses</taxon>
        <taxon>Viruses incertae sedis</taxon>
        <taxon>Naldaviricetes</taxon>
        <taxon>Nimaviridae</taxon>
        <taxon>Whispovirus</taxon>
    </lineage>
</organism>
<reference evidence="1" key="1">
    <citation type="submission" date="2012-08" db="EMBL/GenBank/DDBJ databases">
        <title>Cassytha pubescens and C. glabella (Lauraceae) are not disjunctly distributed between Australia and the Ryukyu Archipelago of Japan - evidence from morphological and molecular data.</title>
        <authorList>
            <person name="Kokubugata G."/>
            <person name="Nakamura K."/>
            <person name="Forster P.I."/>
            <person name="Wilson G.W."/>
            <person name="Holland A.E."/>
            <person name="Hirayama Y."/>
            <person name="Yokota M."/>
        </authorList>
    </citation>
    <scope>NUCLEOTIDE SEQUENCE</scope>
    <source>
        <strain evidence="1">K-LV1</strain>
    </source>
</reference>
<gene>
    <name evidence="1" type="ORF">wssv_03570</name>
</gene>
<proteinExistence type="predicted"/>
<dbReference type="EMBL" id="JX515788">
    <property type="protein sequence ID" value="AFX59734.1"/>
    <property type="molecule type" value="Genomic_DNA"/>
</dbReference>
<evidence type="ECO:0000313" key="2">
    <source>
        <dbReference type="EMBL" id="ATU83815.1"/>
    </source>
</evidence>
<dbReference type="Proteomes" id="UP000267516">
    <property type="component" value="Segment"/>
</dbReference>
<name>K7WXB9_9VIRU</name>
<evidence type="ECO:0000313" key="1">
    <source>
        <dbReference type="EMBL" id="AFX59734.1"/>
    </source>
</evidence>
<dbReference type="EMBL" id="MF768985">
    <property type="protein sequence ID" value="ATU83815.1"/>
    <property type="molecule type" value="Genomic_DNA"/>
</dbReference>
<dbReference type="Proteomes" id="UP000277283">
    <property type="component" value="Segment"/>
</dbReference>
<sequence>MAKGMIVSNLMVLTPVKFLIMFFVSGFTRSTQFFLLMAFWGRRNSIARRGELSMSLRKKPCFLLKKHTIWSSLSSSLMMLL</sequence>
<evidence type="ECO:0000313" key="3">
    <source>
        <dbReference type="Proteomes" id="UP000277283"/>
    </source>
</evidence>
<protein>
    <submittedName>
        <fullName evidence="2">ORF395</fullName>
    </submittedName>
    <submittedName>
        <fullName evidence="1">Wsv357</fullName>
    </submittedName>
</protein>